<proteinExistence type="predicted"/>
<evidence type="ECO:0000256" key="1">
    <source>
        <dbReference type="SAM" id="MobiDB-lite"/>
    </source>
</evidence>
<dbReference type="InterPro" id="IPR008775">
    <property type="entry name" value="Phytyl_CoA_dOase-like"/>
</dbReference>
<organism evidence="2 3">
    <name type="scientific">Triparma laevis f. inornata</name>
    <dbReference type="NCBI Taxonomy" id="1714386"/>
    <lineage>
        <taxon>Eukaryota</taxon>
        <taxon>Sar</taxon>
        <taxon>Stramenopiles</taxon>
        <taxon>Ochrophyta</taxon>
        <taxon>Bolidophyceae</taxon>
        <taxon>Parmales</taxon>
        <taxon>Triparmaceae</taxon>
        <taxon>Triparma</taxon>
    </lineage>
</organism>
<evidence type="ECO:0000313" key="3">
    <source>
        <dbReference type="Proteomes" id="UP001162640"/>
    </source>
</evidence>
<dbReference type="Proteomes" id="UP001162640">
    <property type="component" value="Unassembled WGS sequence"/>
</dbReference>
<feature type="compositionally biased region" description="Basic and acidic residues" evidence="1">
    <location>
        <begin position="353"/>
        <end position="373"/>
    </location>
</feature>
<gene>
    <name evidence="2" type="ORF">TL16_g11719</name>
</gene>
<dbReference type="EMBL" id="BLQM01000445">
    <property type="protein sequence ID" value="GMH90275.1"/>
    <property type="molecule type" value="Genomic_DNA"/>
</dbReference>
<comment type="caution">
    <text evidence="2">The sequence shown here is derived from an EMBL/GenBank/DDBJ whole genome shotgun (WGS) entry which is preliminary data.</text>
</comment>
<sequence length="379" mass="42815">MPSMFLEKDFYRKGYTTVPGALPPSVADAMLASVERLLNTEFNLSHISPSSEPPWPGGNQNRVVEIVPTSDAPWWDDFLSLTPLHTALTTLTTRPCALKPNTPQTRHWYFPINYPESHPTFSTPSPNRRPILHTSASSIPVSGRWQPINRRRYLGRGWHIDCGPGFPNPELRTTSGDGRQGPVILIVLSDCDVGEGGTCIVEGSHLAVYDYIDKIGEVSHEKLNEVFKARMRRRINEGKAFLIDDDDGENGDDVDGALKVTQIKAKKGDVILMHPLVVHSGTTNCSDGKVRVMGNGVGTIEDWIEGMVDPLLVKTKEHVGIEGGWRILMEEGGEDYLEKEMEEERRVKEIEKERVRKIREERRKKKDEKERRKNDKMKK</sequence>
<dbReference type="Gene3D" id="2.60.120.620">
    <property type="entry name" value="q2cbj1_9rhob like domain"/>
    <property type="match status" value="1"/>
</dbReference>
<accession>A0A9W7EUA1</accession>
<protein>
    <submittedName>
        <fullName evidence="2">Uncharacterized protein</fullName>
    </submittedName>
</protein>
<dbReference type="AlphaFoldDB" id="A0A9W7EUA1"/>
<name>A0A9W7EUA1_9STRA</name>
<dbReference type="Pfam" id="PF05721">
    <property type="entry name" value="PhyH"/>
    <property type="match status" value="1"/>
</dbReference>
<dbReference type="SUPFAM" id="SSF51197">
    <property type="entry name" value="Clavaminate synthase-like"/>
    <property type="match status" value="1"/>
</dbReference>
<reference evidence="3" key="1">
    <citation type="journal article" date="2023" name="Commun. Biol.">
        <title>Genome analysis of Parmales, the sister group of diatoms, reveals the evolutionary specialization of diatoms from phago-mixotrophs to photoautotrophs.</title>
        <authorList>
            <person name="Ban H."/>
            <person name="Sato S."/>
            <person name="Yoshikawa S."/>
            <person name="Yamada K."/>
            <person name="Nakamura Y."/>
            <person name="Ichinomiya M."/>
            <person name="Sato N."/>
            <person name="Blanc-Mathieu R."/>
            <person name="Endo H."/>
            <person name="Kuwata A."/>
            <person name="Ogata H."/>
        </authorList>
    </citation>
    <scope>NUCLEOTIDE SEQUENCE [LARGE SCALE GENOMIC DNA]</scope>
</reference>
<evidence type="ECO:0000313" key="2">
    <source>
        <dbReference type="EMBL" id="GMH90275.1"/>
    </source>
</evidence>
<feature type="region of interest" description="Disordered" evidence="1">
    <location>
        <begin position="353"/>
        <end position="379"/>
    </location>
</feature>